<protein>
    <recommendedName>
        <fullName evidence="4">Secreted protein</fullName>
    </recommendedName>
</protein>
<feature type="chain" id="PRO_5041296329" description="Secreted protein" evidence="1">
    <location>
        <begin position="29"/>
        <end position="74"/>
    </location>
</feature>
<evidence type="ECO:0000313" key="2">
    <source>
        <dbReference type="EMBL" id="KAK1133732.1"/>
    </source>
</evidence>
<dbReference type="EMBL" id="JAHYIQ010000003">
    <property type="protein sequence ID" value="KAK1133732.1"/>
    <property type="molecule type" value="Genomic_DNA"/>
</dbReference>
<evidence type="ECO:0000256" key="1">
    <source>
        <dbReference type="SAM" id="SignalP"/>
    </source>
</evidence>
<proteinExistence type="predicted"/>
<evidence type="ECO:0008006" key="4">
    <source>
        <dbReference type="Google" id="ProtNLM"/>
    </source>
</evidence>
<feature type="signal peptide" evidence="1">
    <location>
        <begin position="1"/>
        <end position="28"/>
    </location>
</feature>
<comment type="caution">
    <text evidence="2">The sequence shown here is derived from an EMBL/GenBank/DDBJ whole genome shotgun (WGS) entry which is preliminary data.</text>
</comment>
<dbReference type="AlphaFoldDB" id="A0AA40KUU4"/>
<evidence type="ECO:0000313" key="3">
    <source>
        <dbReference type="Proteomes" id="UP001177670"/>
    </source>
</evidence>
<organism evidence="2 3">
    <name type="scientific">Melipona bicolor</name>
    <dbReference type="NCBI Taxonomy" id="60889"/>
    <lineage>
        <taxon>Eukaryota</taxon>
        <taxon>Metazoa</taxon>
        <taxon>Ecdysozoa</taxon>
        <taxon>Arthropoda</taxon>
        <taxon>Hexapoda</taxon>
        <taxon>Insecta</taxon>
        <taxon>Pterygota</taxon>
        <taxon>Neoptera</taxon>
        <taxon>Endopterygota</taxon>
        <taxon>Hymenoptera</taxon>
        <taxon>Apocrita</taxon>
        <taxon>Aculeata</taxon>
        <taxon>Apoidea</taxon>
        <taxon>Anthophila</taxon>
        <taxon>Apidae</taxon>
        <taxon>Melipona</taxon>
    </lineage>
</organism>
<reference evidence="2" key="1">
    <citation type="submission" date="2021-10" db="EMBL/GenBank/DDBJ databases">
        <title>Melipona bicolor Genome sequencing and assembly.</title>
        <authorList>
            <person name="Araujo N.S."/>
            <person name="Arias M.C."/>
        </authorList>
    </citation>
    <scope>NUCLEOTIDE SEQUENCE</scope>
    <source>
        <strain evidence="2">USP_2M_L1-L4_2017</strain>
        <tissue evidence="2">Whole body</tissue>
    </source>
</reference>
<name>A0AA40KUU4_9HYME</name>
<keyword evidence="3" id="KW-1185">Reference proteome</keyword>
<accession>A0AA40KUU4</accession>
<sequence>MANPAIMARITFILILKAPHFFLRPTSAQTGYVIGYVTQHTIINSLAILCERKSPNLSAQIQRLRTTRALKTQS</sequence>
<keyword evidence="1" id="KW-0732">Signal</keyword>
<dbReference type="Proteomes" id="UP001177670">
    <property type="component" value="Unassembled WGS sequence"/>
</dbReference>
<gene>
    <name evidence="2" type="ORF">K0M31_011526</name>
</gene>